<reference evidence="1 2" key="2">
    <citation type="journal article" date="2015" name="PLoS ONE">
        <title>Whole-Genome Optical Mapping and Finished Genome Sequence of Sphingobacterium deserti sp. nov., a New Species Isolated from the Western Desert of China.</title>
        <authorList>
            <person name="Teng C."/>
            <person name="Zhou Z."/>
            <person name="Molnar I."/>
            <person name="Li X."/>
            <person name="Tang R."/>
            <person name="Chen M."/>
            <person name="Wang L."/>
            <person name="Su S."/>
            <person name="Zhang W."/>
            <person name="Lin M."/>
        </authorList>
    </citation>
    <scope>NUCLEOTIDE SEQUENCE [LARGE SCALE GENOMIC DNA]</scope>
    <source>
        <strain evidence="2">ACCC05744</strain>
    </source>
</reference>
<proteinExistence type="predicted"/>
<sequence>MRIRGVYTSLLRREFRDANNFSLKRETSNEDIKKDRSNMC</sequence>
<accession>A0A0B8SYV3</accession>
<organism evidence="1 2">
    <name type="scientific">Sphingobacterium deserti</name>
    <dbReference type="NCBI Taxonomy" id="1229276"/>
    <lineage>
        <taxon>Bacteria</taxon>
        <taxon>Pseudomonadati</taxon>
        <taxon>Bacteroidota</taxon>
        <taxon>Sphingobacteriia</taxon>
        <taxon>Sphingobacteriales</taxon>
        <taxon>Sphingobacteriaceae</taxon>
        <taxon>Sphingobacterium</taxon>
    </lineage>
</organism>
<evidence type="ECO:0000313" key="2">
    <source>
        <dbReference type="Proteomes" id="UP000031802"/>
    </source>
</evidence>
<protein>
    <submittedName>
        <fullName evidence="1">Uncharacterized protein</fullName>
    </submittedName>
</protein>
<dbReference type="Proteomes" id="UP000031802">
    <property type="component" value="Unassembled WGS sequence"/>
</dbReference>
<keyword evidence="2" id="KW-1185">Reference proteome</keyword>
<evidence type="ECO:0000313" key="1">
    <source>
        <dbReference type="EMBL" id="KGE12391.1"/>
    </source>
</evidence>
<reference evidence="2" key="1">
    <citation type="submission" date="2014-04" db="EMBL/GenBank/DDBJ databases">
        <title>Whole-Genome optical mapping and complete genome sequence of Sphingobacterium deserti sp. nov., a new spaces isolated from desert in the west of China.</title>
        <authorList>
            <person name="Teng C."/>
            <person name="Zhou Z."/>
            <person name="Li X."/>
            <person name="Chen M."/>
            <person name="Lin M."/>
            <person name="Wang L."/>
            <person name="Su S."/>
            <person name="Zhang C."/>
            <person name="Zhang W."/>
        </authorList>
    </citation>
    <scope>NUCLEOTIDE SEQUENCE [LARGE SCALE GENOMIC DNA]</scope>
    <source>
        <strain evidence="2">ACCC05744</strain>
    </source>
</reference>
<comment type="caution">
    <text evidence="1">The sequence shown here is derived from an EMBL/GenBank/DDBJ whole genome shotgun (WGS) entry which is preliminary data.</text>
</comment>
<dbReference type="EMBL" id="JJMU01000072">
    <property type="protein sequence ID" value="KGE12391.1"/>
    <property type="molecule type" value="Genomic_DNA"/>
</dbReference>
<name>A0A0B8SYV3_9SPHI</name>
<gene>
    <name evidence="1" type="ORF">DI53_3880</name>
</gene>
<dbReference type="AlphaFoldDB" id="A0A0B8SYV3"/>